<dbReference type="GO" id="GO:0008610">
    <property type="term" value="P:lipid biosynthetic process"/>
    <property type="evidence" value="ECO:0007669"/>
    <property type="project" value="UniProtKB-ARBA"/>
</dbReference>
<dbReference type="InterPro" id="IPR023213">
    <property type="entry name" value="CAT-like_dom_sf"/>
</dbReference>
<dbReference type="Gene3D" id="3.40.50.980">
    <property type="match status" value="4"/>
</dbReference>
<dbReference type="FunFam" id="3.30.300.30:FF:000015">
    <property type="entry name" value="Nonribosomal peptide synthase SidD"/>
    <property type="match status" value="1"/>
</dbReference>
<keyword evidence="9" id="KW-1185">Reference proteome</keyword>
<keyword evidence="4" id="KW-0597">Phosphoprotein</keyword>
<dbReference type="FunFam" id="2.30.38.10:FF:000001">
    <property type="entry name" value="Non-ribosomal peptide synthetase PvdI"/>
    <property type="match status" value="1"/>
</dbReference>
<dbReference type="InterPro" id="IPR010071">
    <property type="entry name" value="AA_adenyl_dom"/>
</dbReference>
<dbReference type="PROSITE" id="PS00455">
    <property type="entry name" value="AMP_BINDING"/>
    <property type="match status" value="2"/>
</dbReference>
<feature type="domain" description="Carrier" evidence="7">
    <location>
        <begin position="2055"/>
        <end position="2129"/>
    </location>
</feature>
<dbReference type="GO" id="GO:0017000">
    <property type="term" value="P:antibiotic biosynthetic process"/>
    <property type="evidence" value="ECO:0007669"/>
    <property type="project" value="UniProtKB-KW"/>
</dbReference>
<keyword evidence="6" id="KW-0045">Antibiotic biosynthesis</keyword>
<evidence type="ECO:0000256" key="5">
    <source>
        <dbReference type="ARBA" id="ARBA00022737"/>
    </source>
</evidence>
<evidence type="ECO:0000256" key="1">
    <source>
        <dbReference type="ARBA" id="ARBA00001957"/>
    </source>
</evidence>
<feature type="domain" description="Carrier" evidence="7">
    <location>
        <begin position="998"/>
        <end position="1073"/>
    </location>
</feature>
<dbReference type="NCBIfam" id="NF003417">
    <property type="entry name" value="PRK04813.1"/>
    <property type="match status" value="2"/>
</dbReference>
<dbReference type="FunFam" id="1.10.1200.10:FF:000005">
    <property type="entry name" value="Nonribosomal peptide synthetase 1"/>
    <property type="match status" value="1"/>
</dbReference>
<dbReference type="InterPro" id="IPR025110">
    <property type="entry name" value="AMP-bd_C"/>
</dbReference>
<gene>
    <name evidence="8" type="ORF">PB01_17145</name>
</gene>
<dbReference type="PANTHER" id="PTHR45527:SF1">
    <property type="entry name" value="FATTY ACID SYNTHASE"/>
    <property type="match status" value="1"/>
</dbReference>
<proteinExistence type="inferred from homology"/>
<dbReference type="CDD" id="cd19531">
    <property type="entry name" value="LCL_NRPS-like"/>
    <property type="match status" value="2"/>
</dbReference>
<keyword evidence="3" id="KW-0596">Phosphopantetheine</keyword>
<accession>A0A5J6SR25</accession>
<dbReference type="GO" id="GO:0005829">
    <property type="term" value="C:cytosol"/>
    <property type="evidence" value="ECO:0007669"/>
    <property type="project" value="TreeGrafter"/>
</dbReference>
<dbReference type="InterPro" id="IPR020845">
    <property type="entry name" value="AMP-binding_CS"/>
</dbReference>
<dbReference type="FunFam" id="3.30.559.30:FF:000001">
    <property type="entry name" value="Non-ribosomal peptide synthetase"/>
    <property type="match status" value="1"/>
</dbReference>
<evidence type="ECO:0000313" key="8">
    <source>
        <dbReference type="EMBL" id="QFG00391.1"/>
    </source>
</evidence>
<dbReference type="KEGG" id="psyo:PB01_17145"/>
<dbReference type="SUPFAM" id="SSF52777">
    <property type="entry name" value="CoA-dependent acyltransferases"/>
    <property type="match status" value="6"/>
</dbReference>
<dbReference type="SUPFAM" id="SSF56801">
    <property type="entry name" value="Acetyl-CoA synthetase-like"/>
    <property type="match status" value="2"/>
</dbReference>
<dbReference type="Gene3D" id="3.30.300.30">
    <property type="match status" value="2"/>
</dbReference>
<comment type="similarity">
    <text evidence="2">Belongs to the ATP-dependent AMP-binding enzyme family.</text>
</comment>
<dbReference type="Proteomes" id="UP000325517">
    <property type="component" value="Chromosome"/>
</dbReference>
<dbReference type="FunFam" id="3.30.559.10:FF:000012">
    <property type="entry name" value="Non-ribosomal peptide synthetase"/>
    <property type="match status" value="1"/>
</dbReference>
<dbReference type="RefSeq" id="WP_151701274.1">
    <property type="nucleotide sequence ID" value="NZ_CP031223.1"/>
</dbReference>
<evidence type="ECO:0000256" key="4">
    <source>
        <dbReference type="ARBA" id="ARBA00022553"/>
    </source>
</evidence>
<sequence>MKEIEELSQEQKKLLELHLLRKEENDLSELIKRNERDKYPLSFSQQRLWLIDQLLDNKSVYNVPVLWELEGDLNRDLLNQSINDVVSRHESLRTSFSQIGDRVEQKIESSLNIYIPEYDFCDLPEDIKDIKVQDLMEEELKKSFDLKKAPLIRGIIIKKECAKYLLLLNLHHAITDGKSMTILMKEIASYYNSYRSNEEINETNLPIQYGDFSLWQKDWLENGQLNKQLTYWKEKLKGELPVIQLPTDYKRSSIPTYNGATLPFSLSKEMVDGIKKISMNEGVTPYMFLLSIYKILLYRYTNIEDIIVGTPISNRNQKETEHLIGLFINTLVLRTGIRGDLKFLDLLKMIRKTTLEAFENQDIPFEKLVEEISPEQRGASPFFQVAFTYQSHSASLLNIEGLKVKRLPLNSKISKFELTLAIAETTDGINAVFEYNTDLFALETINRMKNHFLMILNEIIKNPEKEISSLNMLTNLEVNEILVDWNSTKVELTSESSIHKYIEKNAQNTPELLAIVTDTNSITYKELNDKSNQLARYLVKLGIKENDPVLVYLDRDIDMIISFLAILKAGGAYIPTDSIFPPERINKIALDASVKVVISQKKNLNFLFREHVKNIFMDSIDDVIAEESTLDIQIDYNLNSLAYIIFTSGSTGEPKGVKVPHLGLKNLVQWTIETFNIRKGERSSQYFRSAFDGSVWEIWTHLTAGSTIYFCNEDIRLNPIEIKEWLVKNKINFAIFPPTIVKELTSLRWSGEKDLRYIFTGSDRVYESDMNDIPFKIINAYGPTEASVISTYSLIEANKPPHIGKPIYNTQIFILDPSMNPVPIGVPGEIYISGHGLAQGYLNRKDTTKETFINHTFKLLNRNFRLYKTGDIAKYLPDGNIEFIGRKDNQVKIRGYRIELGEIETILSDYQNIKESLVLVKEENFSKQLVAFCVLSHKPLAVDEQTILSYLKTYLPDYMIPTSITLVDSWPLTANGKIDRKCLLQMLENKEITKQYTKPKTSVEKNLYKIWSQILGKENFGINDDFFQIGGHSLLLAKVKMEIYSKYKIEVPLKKLFEFTTIVELAKEISNSDSSKKLGTIKKSSIKKTMLPASFAQKRLWFLDNLIDEKSLYNTPLILNLSGNLDPVALSNSIEQVINRHESLRTTFVEHNTDVLQVISSETSFDLTVHDLSILEEVALAQNYLELLETEIHHSFDLEKGPLIRACLIRKTSQDHVLLVNMHHAITDGWSMDIFVRELNAFYEKHTAGKSLDLPELPIQYGDYATWQKDWLKEKVLANQLAYWKEQLRGELPVLQLPMDRQRPAKQTFNGNKQSIVISTELVQALKALNQKAGTTSFMTLLAAFKVLLHRYSGQNDLLVGTPISNRNKQEIENLIGFFVNTLVIRTEINKDFSFMELLKQVRETALEAYTHQDVPFERVVEEIQPARSLSHSPLFQTMFSYHNTSGAETKIGDLEVQYLQVQSKITKEELIVGISESNKRLTVSFEYNTDLFNEETIDRMLTSFHLILQDVVEKPEALIGDLEILSKEENDRIVQEWNQTEDKYPSSDTLHQLFEKQVEQSPDAPAVVFGNQSLTYSELNNRANRLFYYLQKEKSTTPKAIGIYLERGIESIVSQLAILKLGCAYVPLDPSYPDNRISYMIENSNLQSVITLEKYQNNLSHLNLVVYLIDKEQSLICQESSENFATTSMAKDLAYIIYTSGSTGKPKGVMVPHENVVNLVNWQKAQYDLHEGRKVTHLSNPAFDASIWEIYPTLCTGATLYIVEEEKKIVPEDLKTWLLEKEINVSFIPTPLIEPLVELKWPKRHSLNFVLTGGDQLRLSKEIQLPFTLVNHYGPTETTVLATAGVVKSKDRASIFPDIGKPISNTQTYVLDKSLNITPVGVTGELYIGGAGVALGYMENNEQTHKHFVSNPFTSDKESRLYKTGDLVKYLPDGRIQFVGRSDNQVSMRGYRVELGEIESVLNRIPTIQHAKVISIRSILVAYIVTKKNISIENKRNSYKEHLKSILPEYMLPKTYIELNAIPLTKNGKSDTFALEKLFEEEKVKKQEQSKKEKPKNEIQKKLVKIWSELLGNQNINLEDNFFELGGDSILSLRVVSKSKEEKIFFTVRDLFANQTILELSKIVMTENPYEIAQKQVTGNVMLTPIQKWFFENSVYKNHFNMAHILEVEKNVTNEMVENAFQFLVNHHDSLRTVFEKEQSNISLKPNFNFHYEKLDEILESNYKAYITKKADSMQAAMNIGKGPLIQIGYFETTQQTNNYLFIAIHHLIVDAVSWRIILEDIENLLKLQINRKDLYLPEKTTSYKEWSQFLHSHSKEFYNQEVEFWKKQNSNQDFPIDFQVGENTFESIQKINKKIDLNELFDLITETKKFSLQEILITALVKTIGDYTRFDNVLLNLESHGREEVLTNIDLSRTVGWFTSMYPLSFDSIINVLIVDLLVKVKSELEIVPNKGIGFGILKYLMKKEGRKNQLNTLKNPQISFNYFGNQEQSMISKRIIKKSNLYSNNIVNPNELRSHFIDISCQVNQKILTIEWVYSKNLHDYKTIKNLAELFENNLESLKQKLK</sequence>
<dbReference type="InterPro" id="IPR009081">
    <property type="entry name" value="PP-bd_ACP"/>
</dbReference>
<dbReference type="Pfam" id="PF13193">
    <property type="entry name" value="AMP-binding_C"/>
    <property type="match status" value="2"/>
</dbReference>
<name>A0A5J6SR25_9BACI</name>
<dbReference type="CDD" id="cd05930">
    <property type="entry name" value="A_NRPS"/>
    <property type="match status" value="2"/>
</dbReference>
<dbReference type="GO" id="GO:0003824">
    <property type="term" value="F:catalytic activity"/>
    <property type="evidence" value="ECO:0007669"/>
    <property type="project" value="InterPro"/>
</dbReference>
<dbReference type="Gene3D" id="2.30.38.10">
    <property type="entry name" value="Luciferase, Domain 3"/>
    <property type="match status" value="2"/>
</dbReference>
<dbReference type="InterPro" id="IPR000873">
    <property type="entry name" value="AMP-dep_synth/lig_dom"/>
</dbReference>
<dbReference type="Gene3D" id="3.30.559.30">
    <property type="entry name" value="Nonribosomal peptide synthetase, condensation domain"/>
    <property type="match status" value="3"/>
</dbReference>
<dbReference type="Pfam" id="PF00550">
    <property type="entry name" value="PP-binding"/>
    <property type="match status" value="2"/>
</dbReference>
<organism evidence="8 9">
    <name type="scientific">Psychrobacillus glaciei</name>
    <dbReference type="NCBI Taxonomy" id="2283160"/>
    <lineage>
        <taxon>Bacteria</taxon>
        <taxon>Bacillati</taxon>
        <taxon>Bacillota</taxon>
        <taxon>Bacilli</taxon>
        <taxon>Bacillales</taxon>
        <taxon>Bacillaceae</taxon>
        <taxon>Psychrobacillus</taxon>
    </lineage>
</organism>
<dbReference type="GO" id="GO:0044550">
    <property type="term" value="P:secondary metabolite biosynthetic process"/>
    <property type="evidence" value="ECO:0007669"/>
    <property type="project" value="TreeGrafter"/>
</dbReference>
<protein>
    <submittedName>
        <fullName evidence="8">Amino acid adenylation domain-containing protein</fullName>
    </submittedName>
</protein>
<dbReference type="GO" id="GO:0043041">
    <property type="term" value="P:amino acid activation for nonribosomal peptide biosynthetic process"/>
    <property type="evidence" value="ECO:0007669"/>
    <property type="project" value="TreeGrafter"/>
</dbReference>
<reference evidence="8 9" key="1">
    <citation type="submission" date="2018-07" db="EMBL/GenBank/DDBJ databases">
        <title>Complete genome sequence of Psychrobacillus sp. PB01, isolated from iceberg, and comparative genome analysis of Psychrobacillus strains.</title>
        <authorList>
            <person name="Lee P.C."/>
        </authorList>
    </citation>
    <scope>NUCLEOTIDE SEQUENCE [LARGE SCALE GENOMIC DNA]</scope>
    <source>
        <strain evidence="8 9">PB01</strain>
    </source>
</reference>
<dbReference type="SUPFAM" id="SSF47336">
    <property type="entry name" value="ACP-like"/>
    <property type="match status" value="2"/>
</dbReference>
<dbReference type="InterPro" id="IPR010060">
    <property type="entry name" value="NRPS_synth"/>
</dbReference>
<evidence type="ECO:0000256" key="6">
    <source>
        <dbReference type="ARBA" id="ARBA00023194"/>
    </source>
</evidence>
<dbReference type="NCBIfam" id="TIGR01720">
    <property type="entry name" value="NRPS-para261"/>
    <property type="match status" value="1"/>
</dbReference>
<comment type="cofactor">
    <cofactor evidence="1">
        <name>pantetheine 4'-phosphate</name>
        <dbReference type="ChEBI" id="CHEBI:47942"/>
    </cofactor>
</comment>
<dbReference type="Gene3D" id="1.10.1200.10">
    <property type="entry name" value="ACP-like"/>
    <property type="match status" value="2"/>
</dbReference>
<dbReference type="EMBL" id="CP031223">
    <property type="protein sequence ID" value="QFG00391.1"/>
    <property type="molecule type" value="Genomic_DNA"/>
</dbReference>
<evidence type="ECO:0000313" key="9">
    <source>
        <dbReference type="Proteomes" id="UP000325517"/>
    </source>
</evidence>
<dbReference type="OrthoDB" id="9765680at2"/>
<dbReference type="Pfam" id="PF00668">
    <property type="entry name" value="Condensation"/>
    <property type="match status" value="3"/>
</dbReference>
<dbReference type="NCBIfam" id="TIGR01733">
    <property type="entry name" value="AA-adenyl-dom"/>
    <property type="match status" value="2"/>
</dbReference>
<dbReference type="InterPro" id="IPR036736">
    <property type="entry name" value="ACP-like_sf"/>
</dbReference>
<dbReference type="PANTHER" id="PTHR45527">
    <property type="entry name" value="NONRIBOSOMAL PEPTIDE SYNTHETASE"/>
    <property type="match status" value="1"/>
</dbReference>
<dbReference type="GO" id="GO:0031177">
    <property type="term" value="F:phosphopantetheine binding"/>
    <property type="evidence" value="ECO:0007669"/>
    <property type="project" value="TreeGrafter"/>
</dbReference>
<dbReference type="Pfam" id="PF00501">
    <property type="entry name" value="AMP-binding"/>
    <property type="match status" value="2"/>
</dbReference>
<evidence type="ECO:0000256" key="3">
    <source>
        <dbReference type="ARBA" id="ARBA00022450"/>
    </source>
</evidence>
<evidence type="ECO:0000259" key="7">
    <source>
        <dbReference type="PROSITE" id="PS50075"/>
    </source>
</evidence>
<keyword evidence="5" id="KW-0677">Repeat</keyword>
<dbReference type="InterPro" id="IPR045851">
    <property type="entry name" value="AMP-bd_C_sf"/>
</dbReference>
<dbReference type="FunFam" id="3.40.50.980:FF:000001">
    <property type="entry name" value="Non-ribosomal peptide synthetase"/>
    <property type="match status" value="2"/>
</dbReference>
<dbReference type="Gene3D" id="3.30.559.10">
    <property type="entry name" value="Chloramphenicol acetyltransferase-like domain"/>
    <property type="match status" value="3"/>
</dbReference>
<evidence type="ECO:0000256" key="2">
    <source>
        <dbReference type="ARBA" id="ARBA00006432"/>
    </source>
</evidence>
<dbReference type="PROSITE" id="PS50075">
    <property type="entry name" value="CARRIER"/>
    <property type="match status" value="2"/>
</dbReference>
<dbReference type="InterPro" id="IPR001242">
    <property type="entry name" value="Condensation_dom"/>
</dbReference>